<dbReference type="Proteomes" id="UP000010296">
    <property type="component" value="Unassembled WGS sequence"/>
</dbReference>
<accession>E6LHQ5</accession>
<reference evidence="2 3" key="1">
    <citation type="submission" date="2010-12" db="EMBL/GenBank/DDBJ databases">
        <authorList>
            <person name="Muzny D."/>
            <person name="Qin X."/>
            <person name="Deng J."/>
            <person name="Jiang H."/>
            <person name="Liu Y."/>
            <person name="Qu J."/>
            <person name="Song X.-Z."/>
            <person name="Zhang L."/>
            <person name="Thornton R."/>
            <person name="Coyle M."/>
            <person name="Francisco L."/>
            <person name="Jackson L."/>
            <person name="Javaid M."/>
            <person name="Korchina V."/>
            <person name="Kovar C."/>
            <person name="Mata R."/>
            <person name="Mathew T."/>
            <person name="Ngo R."/>
            <person name="Nguyen L."/>
            <person name="Nguyen N."/>
            <person name="Okwuonu G."/>
            <person name="Ongeri F."/>
            <person name="Pham C."/>
            <person name="Simmons D."/>
            <person name="Wilczek-Boney K."/>
            <person name="Hale W."/>
            <person name="Jakkamsetti A."/>
            <person name="Pham P."/>
            <person name="Ruth R."/>
            <person name="San Lucas F."/>
            <person name="Warren J."/>
            <person name="Zhang J."/>
            <person name="Zhao Z."/>
            <person name="Zhou C."/>
            <person name="Zhu D."/>
            <person name="Lee S."/>
            <person name="Bess C."/>
            <person name="Blankenburg K."/>
            <person name="Forbes L."/>
            <person name="Fu Q."/>
            <person name="Gubbala S."/>
            <person name="Hirani K."/>
            <person name="Jayaseelan J.C."/>
            <person name="Lara F."/>
            <person name="Munidasa M."/>
            <person name="Palculict T."/>
            <person name="Patil S."/>
            <person name="Pu L.-L."/>
            <person name="Saada N."/>
            <person name="Tang L."/>
            <person name="Weissenberger G."/>
            <person name="Zhu Y."/>
            <person name="Hemphill L."/>
            <person name="Shang Y."/>
            <person name="Youmans B."/>
            <person name="Ayvaz T."/>
            <person name="Ross M."/>
            <person name="Santibanez J."/>
            <person name="Aqrawi P."/>
            <person name="Gross S."/>
            <person name="Joshi V."/>
            <person name="Fowler G."/>
            <person name="Nazareth L."/>
            <person name="Reid J."/>
            <person name="Worley K."/>
            <person name="Petrosino J."/>
            <person name="Highlander S."/>
            <person name="Gibbs R."/>
        </authorList>
    </citation>
    <scope>NUCLEOTIDE SEQUENCE [LARGE SCALE GENOMIC DNA]</scope>
    <source>
        <strain evidence="3">DSM 15952 / CCUG 50447 / LMG 22039 / TP 1.5</strain>
    </source>
</reference>
<keyword evidence="3" id="KW-1185">Reference proteome</keyword>
<feature type="transmembrane region" description="Helical" evidence="1">
    <location>
        <begin position="55"/>
        <end position="72"/>
    </location>
</feature>
<comment type="caution">
    <text evidence="2">The sequence shown here is derived from an EMBL/GenBank/DDBJ whole genome shotgun (WGS) entry which is preliminary data.</text>
</comment>
<protein>
    <submittedName>
        <fullName evidence="2">Uncharacterized protein</fullName>
    </submittedName>
</protein>
<keyword evidence="1" id="KW-0472">Membrane</keyword>
<evidence type="ECO:0000256" key="1">
    <source>
        <dbReference type="SAM" id="Phobius"/>
    </source>
</evidence>
<dbReference type="EMBL" id="AEPV01000071">
    <property type="protein sequence ID" value="EFU73310.1"/>
    <property type="molecule type" value="Genomic_DNA"/>
</dbReference>
<name>E6LHQ5_ENTI1</name>
<keyword evidence="1" id="KW-0812">Transmembrane</keyword>
<dbReference type="PATRIC" id="fig|888064.11.peg.180"/>
<dbReference type="RefSeq" id="WP_007208907.1">
    <property type="nucleotide sequence ID" value="NZ_GL622241.1"/>
</dbReference>
<proteinExistence type="predicted"/>
<evidence type="ECO:0000313" key="2">
    <source>
        <dbReference type="EMBL" id="EFU73310.1"/>
    </source>
</evidence>
<dbReference type="GeneID" id="302705156"/>
<gene>
    <name evidence="2" type="ORF">HMPREF9088_1895</name>
</gene>
<evidence type="ECO:0000313" key="3">
    <source>
        <dbReference type="Proteomes" id="UP000010296"/>
    </source>
</evidence>
<sequence length="84" mass="10113">MKSYVERDRWEQQKIEKISHESRGIKLCYFLGDLVLFLLAMYLLIGSLVKFEHPYLRWLLAIVGCIGAFRFGNRLRIRLYIYLQ</sequence>
<keyword evidence="1" id="KW-1133">Transmembrane helix</keyword>
<organism evidence="2 3">
    <name type="scientific">Enterococcus italicus (strain DSM 15952 / CCUG 50447 / LMG 22039 / TP 1.5)</name>
    <dbReference type="NCBI Taxonomy" id="888064"/>
    <lineage>
        <taxon>Bacteria</taxon>
        <taxon>Bacillati</taxon>
        <taxon>Bacillota</taxon>
        <taxon>Bacilli</taxon>
        <taxon>Lactobacillales</taxon>
        <taxon>Enterococcaceae</taxon>
        <taxon>Enterococcus</taxon>
    </lineage>
</organism>
<dbReference type="AlphaFoldDB" id="E6LHQ5"/>
<dbReference type="HOGENOM" id="CLU_2522430_0_0_9"/>
<feature type="transmembrane region" description="Helical" evidence="1">
    <location>
        <begin position="27"/>
        <end position="49"/>
    </location>
</feature>
<dbReference type="STRING" id="888064.HMPREF9088_1895"/>